<dbReference type="Pfam" id="PF17782">
    <property type="entry name" value="WHD_DprA"/>
    <property type="match status" value="1"/>
</dbReference>
<evidence type="ECO:0000256" key="1">
    <source>
        <dbReference type="ARBA" id="ARBA00006525"/>
    </source>
</evidence>
<dbReference type="InterPro" id="IPR003488">
    <property type="entry name" value="DprA"/>
</dbReference>
<protein>
    <submittedName>
        <fullName evidence="5">DNA-processing protein DprA</fullName>
    </submittedName>
</protein>
<dbReference type="Pfam" id="PF02481">
    <property type="entry name" value="DNA_processg_A"/>
    <property type="match status" value="1"/>
</dbReference>
<dbReference type="RefSeq" id="WP_377335674.1">
    <property type="nucleotide sequence ID" value="NZ_JBHSGB010000016.1"/>
</dbReference>
<comment type="caution">
    <text evidence="5">The sequence shown here is derived from an EMBL/GenBank/DDBJ whole genome shotgun (WGS) entry which is preliminary data.</text>
</comment>
<accession>A0ABV9JQJ3</accession>
<feature type="domain" description="DprA winged helix" evidence="3">
    <location>
        <begin position="312"/>
        <end position="355"/>
    </location>
</feature>
<organism evidence="5 6">
    <name type="scientific">Rheinheimera marina</name>
    <dbReference type="NCBI Taxonomy" id="1774958"/>
    <lineage>
        <taxon>Bacteria</taxon>
        <taxon>Pseudomonadati</taxon>
        <taxon>Pseudomonadota</taxon>
        <taxon>Gammaproteobacteria</taxon>
        <taxon>Chromatiales</taxon>
        <taxon>Chromatiaceae</taxon>
        <taxon>Rheinheimera</taxon>
    </lineage>
</organism>
<dbReference type="Gene3D" id="1.10.10.10">
    <property type="entry name" value="Winged helix-like DNA-binding domain superfamily/Winged helix DNA-binding domain"/>
    <property type="match status" value="1"/>
</dbReference>
<keyword evidence="6" id="KW-1185">Reference proteome</keyword>
<name>A0ABV9JQJ3_9GAMM</name>
<gene>
    <name evidence="5" type="primary">dprA</name>
    <name evidence="5" type="ORF">ACFO3I_16020</name>
</gene>
<proteinExistence type="inferred from homology"/>
<evidence type="ECO:0000313" key="5">
    <source>
        <dbReference type="EMBL" id="MFC4656526.1"/>
    </source>
</evidence>
<dbReference type="Pfam" id="PF25317">
    <property type="entry name" value="SAM_SMF"/>
    <property type="match status" value="1"/>
</dbReference>
<dbReference type="Proteomes" id="UP001595962">
    <property type="component" value="Unassembled WGS sequence"/>
</dbReference>
<feature type="domain" description="Smf/DprA SLOG" evidence="2">
    <location>
        <begin position="76"/>
        <end position="284"/>
    </location>
</feature>
<dbReference type="PANTHER" id="PTHR43022:SF1">
    <property type="entry name" value="PROTEIN SMF"/>
    <property type="match status" value="1"/>
</dbReference>
<dbReference type="InterPro" id="IPR036388">
    <property type="entry name" value="WH-like_DNA-bd_sf"/>
</dbReference>
<feature type="domain" description="Smf/DprA SAM" evidence="4">
    <location>
        <begin position="8"/>
        <end position="63"/>
    </location>
</feature>
<sequence>MPANTICKLMAVPGLTGPEVGRWLELYDRDELVQLPAAQLLALGWTPGQIAVLSSIKPARLQLAESWLAQSDAHHLVLYSDPDYPELLRQTKNPPYLLFVQGDKALLDQAQIAIVGSRHPSATAKQIARQFGAELAALGLIVTSGMAQGIDGCSHQGALAGGGKTLAVLGSGLQHIYPKHHQALAEQIAAQGALISEYWPDTPPKAEHFPLRNRIVVGMSLGTLVVEAAEKSGSLISAKLAADEGRELFAVPGSIYNPQAAGCHQLIQQGAKLTTCVKDILEEWSFLQKPGLTLQKDSKKNAQIGLFDSAMLANVGDEATAIDTIAERCGLPVAQVSIELLQLELAGEVAAVPGGYIRVRRA</sequence>
<dbReference type="PANTHER" id="PTHR43022">
    <property type="entry name" value="PROTEIN SMF"/>
    <property type="match status" value="1"/>
</dbReference>
<evidence type="ECO:0000259" key="2">
    <source>
        <dbReference type="Pfam" id="PF02481"/>
    </source>
</evidence>
<dbReference type="EMBL" id="JBHSGB010000016">
    <property type="protein sequence ID" value="MFC4656526.1"/>
    <property type="molecule type" value="Genomic_DNA"/>
</dbReference>
<dbReference type="InterPro" id="IPR057666">
    <property type="entry name" value="DrpA_SLOG"/>
</dbReference>
<dbReference type="NCBIfam" id="TIGR00732">
    <property type="entry name" value="dprA"/>
    <property type="match status" value="1"/>
</dbReference>
<dbReference type="InterPro" id="IPR041614">
    <property type="entry name" value="DprA_WH"/>
</dbReference>
<dbReference type="Gene3D" id="3.40.50.450">
    <property type="match status" value="1"/>
</dbReference>
<reference evidence="6" key="1">
    <citation type="journal article" date="2019" name="Int. J. Syst. Evol. Microbiol.">
        <title>The Global Catalogue of Microorganisms (GCM) 10K type strain sequencing project: providing services to taxonomists for standard genome sequencing and annotation.</title>
        <authorList>
            <consortium name="The Broad Institute Genomics Platform"/>
            <consortium name="The Broad Institute Genome Sequencing Center for Infectious Disease"/>
            <person name="Wu L."/>
            <person name="Ma J."/>
        </authorList>
    </citation>
    <scope>NUCLEOTIDE SEQUENCE [LARGE SCALE GENOMIC DNA]</scope>
    <source>
        <strain evidence="6">DT28</strain>
    </source>
</reference>
<evidence type="ECO:0000259" key="3">
    <source>
        <dbReference type="Pfam" id="PF17782"/>
    </source>
</evidence>
<dbReference type="InterPro" id="IPR057338">
    <property type="entry name" value="DprA_SAM"/>
</dbReference>
<evidence type="ECO:0000313" key="6">
    <source>
        <dbReference type="Proteomes" id="UP001595962"/>
    </source>
</evidence>
<comment type="similarity">
    <text evidence="1">Belongs to the DprA/Smf family.</text>
</comment>
<evidence type="ECO:0000259" key="4">
    <source>
        <dbReference type="Pfam" id="PF25317"/>
    </source>
</evidence>
<dbReference type="SUPFAM" id="SSF102405">
    <property type="entry name" value="MCP/YpsA-like"/>
    <property type="match status" value="1"/>
</dbReference>